<evidence type="ECO:0000256" key="3">
    <source>
        <dbReference type="ARBA" id="ARBA00022664"/>
    </source>
</evidence>
<evidence type="ECO:0000313" key="8">
    <source>
        <dbReference type="EMBL" id="KAB1210689.1"/>
    </source>
</evidence>
<dbReference type="AlphaFoldDB" id="A0A6A1VCW6"/>
<dbReference type="Pfam" id="PF07521">
    <property type="entry name" value="RMMBL"/>
    <property type="match status" value="1"/>
</dbReference>
<dbReference type="InterPro" id="IPR025069">
    <property type="entry name" value="Cpsf2_C"/>
</dbReference>
<reference evidence="8 9" key="1">
    <citation type="journal article" date="2019" name="Plant Biotechnol. J.">
        <title>The red bayberry genome and genetic basis of sex determination.</title>
        <authorList>
            <person name="Jia H.M."/>
            <person name="Jia H.J."/>
            <person name="Cai Q.L."/>
            <person name="Wang Y."/>
            <person name="Zhao H.B."/>
            <person name="Yang W.F."/>
            <person name="Wang G.Y."/>
            <person name="Li Y.H."/>
            <person name="Zhan D.L."/>
            <person name="Shen Y.T."/>
            <person name="Niu Q.F."/>
            <person name="Chang L."/>
            <person name="Qiu J."/>
            <person name="Zhao L."/>
            <person name="Xie H.B."/>
            <person name="Fu W.Y."/>
            <person name="Jin J."/>
            <person name="Li X.W."/>
            <person name="Jiao Y."/>
            <person name="Zhou C.C."/>
            <person name="Tu T."/>
            <person name="Chai C.Y."/>
            <person name="Gao J.L."/>
            <person name="Fan L.J."/>
            <person name="van de Weg E."/>
            <person name="Wang J.Y."/>
            <person name="Gao Z.S."/>
        </authorList>
    </citation>
    <scope>NUCLEOTIDE SEQUENCE [LARGE SCALE GENOMIC DNA]</scope>
    <source>
        <tissue evidence="8">Leaves</tissue>
    </source>
</reference>
<dbReference type="SMART" id="SM01027">
    <property type="entry name" value="Beta-Casp"/>
    <property type="match status" value="1"/>
</dbReference>
<sequence>MGTSVQVTPLCGVFNENPLSYLVSIDGFNFLIDCGWNDLFDPTLLQPLSKVAATIDAVLLSYSDTLHLGALPYAMKQFGLSAPVYATEPVYRLGLLTMYDQYLSRKQVSEFDLFTLDDIDSAFQKVTSLTYSQNHHLSGKGEGIVIAPHVAGHLLGGTVWKITKDGEDVIYAVDLNHRKERHLNGTVLSSFVRPAVLITDAYNALNNQPSRRGDKEKEFGETLKKTLGAGGNVLLPVDTAGRVLELILILEQYWSDKSLNYPIFFLTYVASSMIDYVKSFLEWMSDSIAKSFEQNRENPFLLKHVTFFINKSELDNAPDGPKVVITSMASLEVGFSHDIFVEWASDPRNLVLFTERGQFATLARILQADPPPKAVKVTMSKRVPLVGEELIAYEEEQNRLKKEEALKAALIKEEEESKALHGADINASDPMVIDVSKTHASHDGRILFPGANALRVAGTRGGGYRDILMDGFSPSSTSVAPMFPFYDNTSEWDDFGEVINPDNYVIKDQDMDETGMLVGGNFDGKFDEGSASLILDTKPSKVVQNELTVQVKCSLIYMDFEGRSDGRSIKTILSHVAPLKLVLVHGSAEATEHLKQHCLKHVCPHVYAPHIEETIDVTSDLCAYKVQLSEKLMSNVHFKKLGDYEVAWVDAEVGKTDSGMLSLLPCSAAAPMHKSVLVGDLKMADFKQFLGSKGIQVEFAGGALRCGEYVTIRKVGDASQKGGASGPQQILIEGPLCEDYYKIRDYLYSQFFLL</sequence>
<evidence type="ECO:0000313" key="9">
    <source>
        <dbReference type="Proteomes" id="UP000516437"/>
    </source>
</evidence>
<feature type="domain" description="Beta-Casp" evidence="7">
    <location>
        <begin position="243"/>
        <end position="366"/>
    </location>
</feature>
<evidence type="ECO:0000259" key="7">
    <source>
        <dbReference type="SMART" id="SM01027"/>
    </source>
</evidence>
<dbReference type="EMBL" id="RXIC02000024">
    <property type="protein sequence ID" value="KAB1210689.1"/>
    <property type="molecule type" value="Genomic_DNA"/>
</dbReference>
<protein>
    <recommendedName>
        <fullName evidence="6">Cleavage and polyadenylation specificity factor subunit 2</fullName>
    </recommendedName>
    <alternativeName>
        <fullName evidence="6">Cleavage and polyadenylation specificity factor 100 kDa subunit</fullName>
    </alternativeName>
</protein>
<dbReference type="Gene3D" id="3.60.15.10">
    <property type="entry name" value="Ribonuclease Z/Hydroxyacylglutathione hydrolase-like"/>
    <property type="match status" value="1"/>
</dbReference>
<gene>
    <name evidence="8" type="ORF">CJ030_MR6G009129</name>
</gene>
<comment type="caution">
    <text evidence="8">The sequence shown here is derived from an EMBL/GenBank/DDBJ whole genome shotgun (WGS) entry which is preliminary data.</text>
</comment>
<keyword evidence="9" id="KW-1185">Reference proteome</keyword>
<evidence type="ECO:0000256" key="4">
    <source>
        <dbReference type="ARBA" id="ARBA00022884"/>
    </source>
</evidence>
<comment type="subcellular location">
    <subcellularLocation>
        <location evidence="1 6">Nucleus</location>
    </subcellularLocation>
</comment>
<dbReference type="GO" id="GO:0005847">
    <property type="term" value="C:mRNA cleavage and polyadenylation specificity factor complex"/>
    <property type="evidence" value="ECO:0007669"/>
    <property type="project" value="InterPro"/>
</dbReference>
<evidence type="ECO:0000256" key="6">
    <source>
        <dbReference type="RuleBase" id="RU365006"/>
    </source>
</evidence>
<dbReference type="Pfam" id="PF13299">
    <property type="entry name" value="CPSF100_C"/>
    <property type="match status" value="1"/>
</dbReference>
<evidence type="ECO:0000256" key="5">
    <source>
        <dbReference type="ARBA" id="ARBA00023242"/>
    </source>
</evidence>
<dbReference type="InterPro" id="IPR011108">
    <property type="entry name" value="RMMBL"/>
</dbReference>
<dbReference type="FunFam" id="3.60.15.10:FF:000008">
    <property type="entry name" value="Cleavage and polyadenylation specificity factor subunit 2"/>
    <property type="match status" value="1"/>
</dbReference>
<dbReference type="Proteomes" id="UP000516437">
    <property type="component" value="Chromosome 6"/>
</dbReference>
<dbReference type="GO" id="GO:0003723">
    <property type="term" value="F:RNA binding"/>
    <property type="evidence" value="ECO:0007669"/>
    <property type="project" value="UniProtKB-KW"/>
</dbReference>
<dbReference type="GO" id="GO:0006398">
    <property type="term" value="P:mRNA 3'-end processing by stem-loop binding and cleavage"/>
    <property type="evidence" value="ECO:0007669"/>
    <property type="project" value="InterPro"/>
</dbReference>
<keyword evidence="5 6" id="KW-0539">Nucleus</keyword>
<dbReference type="CDD" id="cd16293">
    <property type="entry name" value="CPSF2-like_MBL-fold"/>
    <property type="match status" value="1"/>
</dbReference>
<name>A0A6A1VCW6_9ROSI</name>
<evidence type="ECO:0000256" key="2">
    <source>
        <dbReference type="ARBA" id="ARBA00010624"/>
    </source>
</evidence>
<keyword evidence="4 6" id="KW-0694">RNA-binding</keyword>
<evidence type="ECO:0000256" key="1">
    <source>
        <dbReference type="ARBA" id="ARBA00004123"/>
    </source>
</evidence>
<keyword evidence="3 6" id="KW-0507">mRNA processing</keyword>
<comment type="similarity">
    <text evidence="2 6">Belongs to the metallo-beta-lactamase superfamily. RNA-metabolizing metallo-beta-lactamase-like family. CPSF2/YSH1 subfamily.</text>
</comment>
<dbReference type="Pfam" id="PF16661">
    <property type="entry name" value="Lactamase_B_6"/>
    <property type="match status" value="1"/>
</dbReference>
<dbReference type="Pfam" id="PF10996">
    <property type="entry name" value="Beta-Casp"/>
    <property type="match status" value="1"/>
</dbReference>
<accession>A0A6A1VCW6</accession>
<dbReference type="OrthoDB" id="64353at2759"/>
<dbReference type="InterPro" id="IPR001279">
    <property type="entry name" value="Metallo-B-lactamas"/>
</dbReference>
<dbReference type="InterPro" id="IPR035639">
    <property type="entry name" value="CPSF2_MBL"/>
</dbReference>
<dbReference type="SUPFAM" id="SSF56281">
    <property type="entry name" value="Metallo-hydrolase/oxidoreductase"/>
    <property type="match status" value="1"/>
</dbReference>
<dbReference type="InterPro" id="IPR036866">
    <property type="entry name" value="RibonucZ/Hydroxyglut_hydro"/>
</dbReference>
<dbReference type="PANTHER" id="PTHR45922">
    <property type="entry name" value="CLEAVAGE AND POLYADENYLATION SPECIFICITY FACTOR SUBUNIT 2"/>
    <property type="match status" value="1"/>
</dbReference>
<dbReference type="InterPro" id="IPR027075">
    <property type="entry name" value="CPSF2"/>
</dbReference>
<dbReference type="PANTHER" id="PTHR45922:SF1">
    <property type="entry name" value="CLEAVAGE AND POLYADENYLATION SPECIFICITY FACTOR SUBUNIT 2"/>
    <property type="match status" value="1"/>
</dbReference>
<dbReference type="InterPro" id="IPR022712">
    <property type="entry name" value="Beta_Casp"/>
</dbReference>
<organism evidence="8 9">
    <name type="scientific">Morella rubra</name>
    <name type="common">Chinese bayberry</name>
    <dbReference type="NCBI Taxonomy" id="262757"/>
    <lineage>
        <taxon>Eukaryota</taxon>
        <taxon>Viridiplantae</taxon>
        <taxon>Streptophyta</taxon>
        <taxon>Embryophyta</taxon>
        <taxon>Tracheophyta</taxon>
        <taxon>Spermatophyta</taxon>
        <taxon>Magnoliopsida</taxon>
        <taxon>eudicotyledons</taxon>
        <taxon>Gunneridae</taxon>
        <taxon>Pentapetalae</taxon>
        <taxon>rosids</taxon>
        <taxon>fabids</taxon>
        <taxon>Fagales</taxon>
        <taxon>Myricaceae</taxon>
        <taxon>Morella</taxon>
    </lineage>
</organism>
<proteinExistence type="inferred from homology"/>